<proteinExistence type="predicted"/>
<evidence type="ECO:0008006" key="4">
    <source>
        <dbReference type="Google" id="ProtNLM"/>
    </source>
</evidence>
<evidence type="ECO:0000313" key="3">
    <source>
        <dbReference type="Proteomes" id="UP001352852"/>
    </source>
</evidence>
<feature type="chain" id="PRO_5046709021" description="Secreted protein" evidence="1">
    <location>
        <begin position="27"/>
        <end position="104"/>
    </location>
</feature>
<reference evidence="2 3" key="1">
    <citation type="submission" date="2021-06" db="EMBL/GenBank/DDBJ databases">
        <authorList>
            <person name="Palmer J.M."/>
        </authorList>
    </citation>
    <scope>NUCLEOTIDE SEQUENCE [LARGE SCALE GENOMIC DNA]</scope>
    <source>
        <strain evidence="2 3">CL_MEX2019</strain>
        <tissue evidence="2">Muscle</tissue>
    </source>
</reference>
<sequence length="104" mass="11667">MEIFHLNNLPALLMMCLFHGASPPSARVHLKNAILHIISARGAPTTLREVCIFKKTITLHLISGWSRHRAKASRMSFLDKGLCGGCCFEDVLYTAVIEMRCQKK</sequence>
<name>A0ABU7CJY4_9TELE</name>
<gene>
    <name evidence="2" type="ORF">CHARACLAT_002754</name>
</gene>
<comment type="caution">
    <text evidence="2">The sequence shown here is derived from an EMBL/GenBank/DDBJ whole genome shotgun (WGS) entry which is preliminary data.</text>
</comment>
<evidence type="ECO:0000313" key="2">
    <source>
        <dbReference type="EMBL" id="MED6263268.1"/>
    </source>
</evidence>
<keyword evidence="3" id="KW-1185">Reference proteome</keyword>
<evidence type="ECO:0000256" key="1">
    <source>
        <dbReference type="SAM" id="SignalP"/>
    </source>
</evidence>
<keyword evidence="1" id="KW-0732">Signal</keyword>
<protein>
    <recommendedName>
        <fullName evidence="4">Secreted protein</fullName>
    </recommendedName>
</protein>
<dbReference type="EMBL" id="JAHUTJ010000112">
    <property type="protein sequence ID" value="MED6263268.1"/>
    <property type="molecule type" value="Genomic_DNA"/>
</dbReference>
<feature type="signal peptide" evidence="1">
    <location>
        <begin position="1"/>
        <end position="26"/>
    </location>
</feature>
<organism evidence="2 3">
    <name type="scientific">Characodon lateralis</name>
    <dbReference type="NCBI Taxonomy" id="208331"/>
    <lineage>
        <taxon>Eukaryota</taxon>
        <taxon>Metazoa</taxon>
        <taxon>Chordata</taxon>
        <taxon>Craniata</taxon>
        <taxon>Vertebrata</taxon>
        <taxon>Euteleostomi</taxon>
        <taxon>Actinopterygii</taxon>
        <taxon>Neopterygii</taxon>
        <taxon>Teleostei</taxon>
        <taxon>Neoteleostei</taxon>
        <taxon>Acanthomorphata</taxon>
        <taxon>Ovalentaria</taxon>
        <taxon>Atherinomorphae</taxon>
        <taxon>Cyprinodontiformes</taxon>
        <taxon>Goodeidae</taxon>
        <taxon>Characodon</taxon>
    </lineage>
</organism>
<dbReference type="Proteomes" id="UP001352852">
    <property type="component" value="Unassembled WGS sequence"/>
</dbReference>
<accession>A0ABU7CJY4</accession>